<dbReference type="SMART" id="SM01100">
    <property type="entry name" value="CRAL_TRIO_N"/>
    <property type="match status" value="1"/>
</dbReference>
<dbReference type="InterPro" id="IPR036273">
    <property type="entry name" value="CRAL/TRIO_N_dom_sf"/>
</dbReference>
<dbReference type="GeneID" id="37042693"/>
<dbReference type="InParanoid" id="A0A316YYL1"/>
<dbReference type="Pfam" id="PF00650">
    <property type="entry name" value="CRAL_TRIO"/>
    <property type="match status" value="1"/>
</dbReference>
<dbReference type="CDD" id="cd00170">
    <property type="entry name" value="SEC14"/>
    <property type="match status" value="1"/>
</dbReference>
<protein>
    <submittedName>
        <fullName evidence="3">Putative SEC14-phosphatidylinositol/phosphatidylcholine transfer protein</fullName>
    </submittedName>
</protein>
<dbReference type="RefSeq" id="XP_025381390.1">
    <property type="nucleotide sequence ID" value="XM_025520777.1"/>
</dbReference>
<dbReference type="Gene3D" id="3.40.525.10">
    <property type="entry name" value="CRAL-TRIO lipid binding domain"/>
    <property type="match status" value="1"/>
</dbReference>
<dbReference type="EMBL" id="KZ819634">
    <property type="protein sequence ID" value="PWN94192.1"/>
    <property type="molecule type" value="Genomic_DNA"/>
</dbReference>
<dbReference type="AlphaFoldDB" id="A0A316YYL1"/>
<dbReference type="SUPFAM" id="SSF46938">
    <property type="entry name" value="CRAL/TRIO N-terminal domain"/>
    <property type="match status" value="1"/>
</dbReference>
<dbReference type="InterPro" id="IPR036865">
    <property type="entry name" value="CRAL-TRIO_dom_sf"/>
</dbReference>
<dbReference type="InterPro" id="IPR001251">
    <property type="entry name" value="CRAL-TRIO_dom"/>
</dbReference>
<keyword evidence="4" id="KW-1185">Reference proteome</keyword>
<evidence type="ECO:0000313" key="4">
    <source>
        <dbReference type="Proteomes" id="UP000245768"/>
    </source>
</evidence>
<dbReference type="STRING" id="215250.A0A316YYL1"/>
<dbReference type="SMART" id="SM00516">
    <property type="entry name" value="SEC14"/>
    <property type="match status" value="1"/>
</dbReference>
<dbReference type="SUPFAM" id="SSF52087">
    <property type="entry name" value="CRAL/TRIO domain"/>
    <property type="match status" value="1"/>
</dbReference>
<evidence type="ECO:0000259" key="2">
    <source>
        <dbReference type="PROSITE" id="PS50191"/>
    </source>
</evidence>
<evidence type="ECO:0000256" key="1">
    <source>
        <dbReference type="SAM" id="MobiDB-lite"/>
    </source>
</evidence>
<dbReference type="OrthoDB" id="1434354at2759"/>
<accession>A0A316YYL1</accession>
<dbReference type="FunCoup" id="A0A316YYL1">
    <property type="interactions" value="42"/>
</dbReference>
<dbReference type="PANTHER" id="PTHR45657:SF1">
    <property type="entry name" value="CRAL-TRIO DOMAIN-CONTAINING PROTEIN YKL091C-RELATED"/>
    <property type="match status" value="1"/>
</dbReference>
<dbReference type="InterPro" id="IPR051026">
    <property type="entry name" value="PI/PC_transfer"/>
</dbReference>
<feature type="region of interest" description="Disordered" evidence="1">
    <location>
        <begin position="1"/>
        <end position="44"/>
    </location>
</feature>
<dbReference type="Gene3D" id="1.10.8.20">
    <property type="entry name" value="N-terminal domain of phosphatidylinositol transfer protein sec14p"/>
    <property type="match status" value="1"/>
</dbReference>
<dbReference type="PROSITE" id="PS50191">
    <property type="entry name" value="CRAL_TRIO"/>
    <property type="match status" value="1"/>
</dbReference>
<dbReference type="PANTHER" id="PTHR45657">
    <property type="entry name" value="CRAL-TRIO DOMAIN-CONTAINING PROTEIN YKL091C-RELATED"/>
    <property type="match status" value="1"/>
</dbReference>
<name>A0A316YYL1_9BASI</name>
<feature type="domain" description="CRAL-TRIO" evidence="2">
    <location>
        <begin position="110"/>
        <end position="283"/>
    </location>
</feature>
<dbReference type="Pfam" id="PF03765">
    <property type="entry name" value="CRAL_TRIO_N"/>
    <property type="match status" value="1"/>
</dbReference>
<sequence>MFRTKSNQSTASKASKLSKKEVKMQMQRDPQSGRPGHLDPGQEHQVKKFRQIIEEKGLYNPERHDEACICRFLRARKWDLDASLAMFEASEAWRKDFKVDELYHSFEYPEKEKVDQFYPQYYHKTDNDGRPLYIEQLGKLDIKALYQVTTPERQLQKLVVEYEKFQRERLPVCTHERGELVETSCTIMDLKNVGVSQFWKVSSYVQQASNIGQHYYPETMGKFYIVNAPYIFTTVWSVIKAWLDPVTVEKIKILGSGFEKELMEQIPPENLPHALGGKCDCPDGGCSLSDAGPWNTEEGRKILAEVRKEEARKRDNHETQAPNGK</sequence>
<evidence type="ECO:0000313" key="3">
    <source>
        <dbReference type="EMBL" id="PWN94192.1"/>
    </source>
</evidence>
<dbReference type="Proteomes" id="UP000245768">
    <property type="component" value="Unassembled WGS sequence"/>
</dbReference>
<gene>
    <name evidence="3" type="ORF">FA10DRAFT_264755</name>
</gene>
<dbReference type="InterPro" id="IPR011074">
    <property type="entry name" value="CRAL/TRIO_N_dom"/>
</dbReference>
<organism evidence="3 4">
    <name type="scientific">Acaromyces ingoldii</name>
    <dbReference type="NCBI Taxonomy" id="215250"/>
    <lineage>
        <taxon>Eukaryota</taxon>
        <taxon>Fungi</taxon>
        <taxon>Dikarya</taxon>
        <taxon>Basidiomycota</taxon>
        <taxon>Ustilaginomycotina</taxon>
        <taxon>Exobasidiomycetes</taxon>
        <taxon>Exobasidiales</taxon>
        <taxon>Cryptobasidiaceae</taxon>
        <taxon>Acaromyces</taxon>
    </lineage>
</organism>
<proteinExistence type="predicted"/>
<reference evidence="3 4" key="1">
    <citation type="journal article" date="2018" name="Mol. Biol. Evol.">
        <title>Broad Genomic Sampling Reveals a Smut Pathogenic Ancestry of the Fungal Clade Ustilaginomycotina.</title>
        <authorList>
            <person name="Kijpornyongpan T."/>
            <person name="Mondo S.J."/>
            <person name="Barry K."/>
            <person name="Sandor L."/>
            <person name="Lee J."/>
            <person name="Lipzen A."/>
            <person name="Pangilinan J."/>
            <person name="LaButti K."/>
            <person name="Hainaut M."/>
            <person name="Henrissat B."/>
            <person name="Grigoriev I.V."/>
            <person name="Spatafora J.W."/>
            <person name="Aime M.C."/>
        </authorList>
    </citation>
    <scope>NUCLEOTIDE SEQUENCE [LARGE SCALE GENOMIC DNA]</scope>
    <source>
        <strain evidence="3 4">MCA 4198</strain>
    </source>
</reference>